<keyword evidence="10 13" id="KW-0067">ATP-binding</keyword>
<proteinExistence type="inferred from homology"/>
<feature type="binding site" evidence="14">
    <location>
        <position position="238"/>
    </location>
    <ligand>
        <name>ATP</name>
        <dbReference type="ChEBI" id="CHEBI:30616"/>
    </ligand>
</feature>
<feature type="binding site" evidence="14">
    <location>
        <position position="61"/>
    </location>
    <ligand>
        <name>ATP</name>
        <dbReference type="ChEBI" id="CHEBI:30616"/>
    </ligand>
</feature>
<protein>
    <recommendedName>
        <fullName evidence="4 13">Threonylcarbamoyl-AMP synthase</fullName>
        <shortName evidence="13">TC-AMP synthase</shortName>
        <ecNumber evidence="3 13">2.7.7.87</ecNumber>
    </recommendedName>
    <alternativeName>
        <fullName evidence="11 13">L-threonylcarbamoyladenylate synthase</fullName>
    </alternativeName>
</protein>
<dbReference type="InterPro" id="IPR017945">
    <property type="entry name" value="DHBP_synth_RibB-like_a/b_dom"/>
</dbReference>
<evidence type="ECO:0000256" key="6">
    <source>
        <dbReference type="ARBA" id="ARBA00022679"/>
    </source>
</evidence>
<evidence type="ECO:0000256" key="14">
    <source>
        <dbReference type="PIRSR" id="PIRSR004930-1"/>
    </source>
</evidence>
<feature type="binding site" evidence="14">
    <location>
        <position position="124"/>
    </location>
    <ligand>
        <name>L-threonine</name>
        <dbReference type="ChEBI" id="CHEBI:57926"/>
    </ligand>
</feature>
<dbReference type="InterPro" id="IPR005145">
    <property type="entry name" value="Sua5_C"/>
</dbReference>
<dbReference type="PANTHER" id="PTHR17490:SF16">
    <property type="entry name" value="THREONYLCARBAMOYL-AMP SYNTHASE"/>
    <property type="match status" value="1"/>
</dbReference>
<feature type="binding site" evidence="14">
    <location>
        <position position="38"/>
    </location>
    <ligand>
        <name>L-threonine</name>
        <dbReference type="ChEBI" id="CHEBI:57926"/>
    </ligand>
</feature>
<evidence type="ECO:0000256" key="9">
    <source>
        <dbReference type="ARBA" id="ARBA00022741"/>
    </source>
</evidence>
<feature type="domain" description="YrdC-like" evidence="15">
    <location>
        <begin position="16"/>
        <end position="202"/>
    </location>
</feature>
<dbReference type="RefSeq" id="WP_177714297.1">
    <property type="nucleotide sequence ID" value="NZ_JACRSQ010000014.1"/>
</dbReference>
<feature type="binding site" evidence="14">
    <location>
        <position position="120"/>
    </location>
    <ligand>
        <name>ATP</name>
        <dbReference type="ChEBI" id="CHEBI:30616"/>
    </ligand>
</feature>
<dbReference type="InterPro" id="IPR038385">
    <property type="entry name" value="Sua5/YwlC_C"/>
</dbReference>
<keyword evidence="17" id="KW-1185">Reference proteome</keyword>
<dbReference type="NCBIfam" id="TIGR00057">
    <property type="entry name" value="L-threonylcarbamoyladenylate synthase"/>
    <property type="match status" value="1"/>
</dbReference>
<dbReference type="PIRSF" id="PIRSF004930">
    <property type="entry name" value="Tln_factor_SUA5"/>
    <property type="match status" value="1"/>
</dbReference>
<evidence type="ECO:0000256" key="7">
    <source>
        <dbReference type="ARBA" id="ARBA00022694"/>
    </source>
</evidence>
<comment type="caution">
    <text evidence="16">The sequence shown here is derived from an EMBL/GenBank/DDBJ whole genome shotgun (WGS) entry which is preliminary data.</text>
</comment>
<evidence type="ECO:0000256" key="13">
    <source>
        <dbReference type="PIRNR" id="PIRNR004930"/>
    </source>
</evidence>
<dbReference type="EMBL" id="JACRSQ010000014">
    <property type="protein sequence ID" value="MBC8543915.1"/>
    <property type="molecule type" value="Genomic_DNA"/>
</dbReference>
<sequence length="365" mass="39218">MWDTKVTKVEEGRLEATVFDEATALLRGGQIVAFPTETVYGLGAWAMSEEGITRIYEAKGRPADNPLIVHIWPGATLEGLISEIPACAEALMERFWPGPLTLIFPKGPLISKAITGGLDTVAIRMPSHPVAKALLEACRLPVVAPSANTSGRPSPTTAQHVKEDMAGRIPLILDGGPCAIGLESTVLDVTSDKPMILRPGAVTREMLQQVIGDVRMDPGIALKSSAVPKAPGMKYKHYAPKGELILLEGPLERVRAMMEEKVAESIGKGYKTGLLITAEMQAQYFQGHIPAAVQVEILGSRKQPDQIAANLFRALRRFDEGGCQAIYGEALPRDGVGEAIMNRLCKAAAGRILHVDTATGKDEEE</sequence>
<dbReference type="Proteomes" id="UP000657006">
    <property type="component" value="Unassembled WGS sequence"/>
</dbReference>
<organism evidence="16 17">
    <name type="scientific">Bianquea renquensis</name>
    <dbReference type="NCBI Taxonomy" id="2763661"/>
    <lineage>
        <taxon>Bacteria</taxon>
        <taxon>Bacillati</taxon>
        <taxon>Bacillota</taxon>
        <taxon>Clostridia</taxon>
        <taxon>Eubacteriales</taxon>
        <taxon>Bianqueaceae</taxon>
        <taxon>Bianquea</taxon>
    </lineage>
</organism>
<dbReference type="Gene3D" id="3.40.50.11030">
    <property type="entry name" value="Threonylcarbamoyl-AMP synthase, C-terminal domain"/>
    <property type="match status" value="1"/>
</dbReference>
<feature type="binding site" evidence="14">
    <location>
        <position position="146"/>
    </location>
    <ligand>
        <name>ATP</name>
        <dbReference type="ChEBI" id="CHEBI:30616"/>
    </ligand>
</feature>
<evidence type="ECO:0000259" key="15">
    <source>
        <dbReference type="PROSITE" id="PS51163"/>
    </source>
</evidence>
<evidence type="ECO:0000256" key="3">
    <source>
        <dbReference type="ARBA" id="ARBA00012584"/>
    </source>
</evidence>
<evidence type="ECO:0000256" key="5">
    <source>
        <dbReference type="ARBA" id="ARBA00022490"/>
    </source>
</evidence>
<evidence type="ECO:0000313" key="16">
    <source>
        <dbReference type="EMBL" id="MBC8543915.1"/>
    </source>
</evidence>
<evidence type="ECO:0000256" key="2">
    <source>
        <dbReference type="ARBA" id="ARBA00007663"/>
    </source>
</evidence>
<evidence type="ECO:0000256" key="4">
    <source>
        <dbReference type="ARBA" id="ARBA00015492"/>
    </source>
</evidence>
<keyword evidence="5 13" id="KW-0963">Cytoplasm</keyword>
<dbReference type="InterPro" id="IPR050156">
    <property type="entry name" value="TC-AMP_synthase_SUA5"/>
</dbReference>
<dbReference type="Pfam" id="PF01300">
    <property type="entry name" value="Sua5_yciO_yrdC"/>
    <property type="match status" value="1"/>
</dbReference>
<evidence type="ECO:0000313" key="17">
    <source>
        <dbReference type="Proteomes" id="UP000657006"/>
    </source>
</evidence>
<evidence type="ECO:0000256" key="1">
    <source>
        <dbReference type="ARBA" id="ARBA00004496"/>
    </source>
</evidence>
<dbReference type="GO" id="GO:0003725">
    <property type="term" value="F:double-stranded RNA binding"/>
    <property type="evidence" value="ECO:0007669"/>
    <property type="project" value="UniProtKB-UniRule"/>
</dbReference>
<evidence type="ECO:0000256" key="11">
    <source>
        <dbReference type="ARBA" id="ARBA00029774"/>
    </source>
</evidence>
<dbReference type="EC" id="2.7.7.87" evidence="3 13"/>
<evidence type="ECO:0000256" key="8">
    <source>
        <dbReference type="ARBA" id="ARBA00022695"/>
    </source>
</evidence>
<gene>
    <name evidence="16" type="ORF">H8730_10200</name>
</gene>
<dbReference type="GO" id="GO:0008033">
    <property type="term" value="P:tRNA processing"/>
    <property type="evidence" value="ECO:0007669"/>
    <property type="project" value="UniProtKB-KW"/>
</dbReference>
<comment type="function">
    <text evidence="13">Required for the formation of a threonylcarbamoyl group on adenosine at position 37 (t(6)A37) in tRNAs that read codons beginning with adenine.</text>
</comment>
<feature type="binding site" evidence="14">
    <location>
        <position position="154"/>
    </location>
    <ligand>
        <name>ATP</name>
        <dbReference type="ChEBI" id="CHEBI:30616"/>
    </ligand>
</feature>
<dbReference type="PROSITE" id="PS51163">
    <property type="entry name" value="YRDC"/>
    <property type="match status" value="1"/>
</dbReference>
<feature type="binding site" evidence="14">
    <location>
        <position position="70"/>
    </location>
    <ligand>
        <name>L-threonine</name>
        <dbReference type="ChEBI" id="CHEBI:57926"/>
    </ligand>
</feature>
<keyword evidence="8 13" id="KW-0548">Nucleotidyltransferase</keyword>
<dbReference type="InterPro" id="IPR006070">
    <property type="entry name" value="Sua5-like_dom"/>
</dbReference>
<dbReference type="GO" id="GO:0000049">
    <property type="term" value="F:tRNA binding"/>
    <property type="evidence" value="ECO:0007669"/>
    <property type="project" value="TreeGrafter"/>
</dbReference>
<dbReference type="InterPro" id="IPR010923">
    <property type="entry name" value="T(6)A37_SUA5"/>
</dbReference>
<evidence type="ECO:0000256" key="10">
    <source>
        <dbReference type="ARBA" id="ARBA00022840"/>
    </source>
</evidence>
<dbReference type="GO" id="GO:0006450">
    <property type="term" value="P:regulation of translational fidelity"/>
    <property type="evidence" value="ECO:0007669"/>
    <property type="project" value="TreeGrafter"/>
</dbReference>
<dbReference type="AlphaFoldDB" id="A0A926DVB6"/>
<reference evidence="16" key="1">
    <citation type="submission" date="2020-08" db="EMBL/GenBank/DDBJ databases">
        <title>Genome public.</title>
        <authorList>
            <person name="Liu C."/>
            <person name="Sun Q."/>
        </authorList>
    </citation>
    <scope>NUCLEOTIDE SEQUENCE</scope>
    <source>
        <strain evidence="16">NSJ-32</strain>
    </source>
</reference>
<dbReference type="PANTHER" id="PTHR17490">
    <property type="entry name" value="SUA5"/>
    <property type="match status" value="1"/>
</dbReference>
<dbReference type="GO" id="GO:0005737">
    <property type="term" value="C:cytoplasm"/>
    <property type="evidence" value="ECO:0007669"/>
    <property type="project" value="UniProtKB-SubCell"/>
</dbReference>
<dbReference type="FunFam" id="3.90.870.10:FF:000008">
    <property type="entry name" value="Threonylcarbamoyl-AMP synthase"/>
    <property type="match status" value="1"/>
</dbReference>
<feature type="binding site" evidence="14">
    <location>
        <position position="198"/>
    </location>
    <ligand>
        <name>ATP</name>
        <dbReference type="ChEBI" id="CHEBI:30616"/>
    </ligand>
</feature>
<feature type="binding site" evidence="14">
    <location>
        <position position="144"/>
    </location>
    <ligand>
        <name>ATP</name>
        <dbReference type="ChEBI" id="CHEBI:30616"/>
    </ligand>
</feature>
<keyword evidence="9 13" id="KW-0547">Nucleotide-binding</keyword>
<evidence type="ECO:0000256" key="12">
    <source>
        <dbReference type="ARBA" id="ARBA00048366"/>
    </source>
</evidence>
<dbReference type="Gene3D" id="3.90.870.10">
    <property type="entry name" value="DHBP synthase"/>
    <property type="match status" value="1"/>
</dbReference>
<dbReference type="Pfam" id="PF03481">
    <property type="entry name" value="Sua5_C"/>
    <property type="match status" value="1"/>
</dbReference>
<keyword evidence="6 13" id="KW-0808">Transferase</keyword>
<dbReference type="GO" id="GO:0061710">
    <property type="term" value="F:L-threonylcarbamoyladenylate synthase"/>
    <property type="evidence" value="ECO:0007669"/>
    <property type="project" value="UniProtKB-EC"/>
</dbReference>
<comment type="catalytic activity">
    <reaction evidence="12 13">
        <text>L-threonine + hydrogencarbonate + ATP = L-threonylcarbamoyladenylate + diphosphate + H2O</text>
        <dbReference type="Rhea" id="RHEA:36407"/>
        <dbReference type="ChEBI" id="CHEBI:15377"/>
        <dbReference type="ChEBI" id="CHEBI:17544"/>
        <dbReference type="ChEBI" id="CHEBI:30616"/>
        <dbReference type="ChEBI" id="CHEBI:33019"/>
        <dbReference type="ChEBI" id="CHEBI:57926"/>
        <dbReference type="ChEBI" id="CHEBI:73682"/>
        <dbReference type="EC" id="2.7.7.87"/>
    </reaction>
</comment>
<accession>A0A926DVB6</accession>
<keyword evidence="7 13" id="KW-0819">tRNA processing</keyword>
<comment type="subcellular location">
    <subcellularLocation>
        <location evidence="1 13">Cytoplasm</location>
    </subcellularLocation>
</comment>
<name>A0A926DVB6_9FIRM</name>
<feature type="binding site" evidence="14">
    <location>
        <position position="65"/>
    </location>
    <ligand>
        <name>ATP</name>
        <dbReference type="ChEBI" id="CHEBI:30616"/>
    </ligand>
</feature>
<dbReference type="GO" id="GO:0005524">
    <property type="term" value="F:ATP binding"/>
    <property type="evidence" value="ECO:0007669"/>
    <property type="project" value="UniProtKB-UniRule"/>
</dbReference>
<comment type="similarity">
    <text evidence="2 13">Belongs to the SUA5 family.</text>
</comment>
<dbReference type="SUPFAM" id="SSF55821">
    <property type="entry name" value="YrdC/RibB"/>
    <property type="match status" value="1"/>
</dbReference>
<feature type="binding site" evidence="14">
    <location>
        <position position="184"/>
    </location>
    <ligand>
        <name>L-threonine</name>
        <dbReference type="ChEBI" id="CHEBI:57926"/>
    </ligand>
</feature>